<dbReference type="EMBL" id="JBDFQZ010000014">
    <property type="protein sequence ID" value="KAK9664621.1"/>
    <property type="molecule type" value="Genomic_DNA"/>
</dbReference>
<keyword evidence="2" id="KW-1185">Reference proteome</keyword>
<dbReference type="EMBL" id="JBDFQZ010000014">
    <property type="protein sequence ID" value="KAK9664622.1"/>
    <property type="molecule type" value="Genomic_DNA"/>
</dbReference>
<evidence type="ECO:0000313" key="1">
    <source>
        <dbReference type="EMBL" id="KAK9664622.1"/>
    </source>
</evidence>
<sequence>MNSVSFTSSLLFPYTGQQHRLYNIHPKLHTSCIYKSIQFSASNARSSLACAKIQLEEGLVPVMDLEELGEKDWSFLKVESMKSKHEHDRKVDQIISAGNVVDISKILVSMGSDDFVNRLIESSPSQLLFVVHESFLTLACIKEMHDEVKCWQGGFISAPEKWALFDVVFLYYLPAFPFKLEETFKALACRCAPGARVVISHLQGRQGLEQERRKYPDNVVSDLPDKSTLESVASNHSFRMKEYIDDPNFYLAVLAFKP</sequence>
<accession>A0AAW1GIY2</accession>
<dbReference type="PANTHER" id="PTHR37217:SF1">
    <property type="entry name" value="EXPRESSED PROTEIN"/>
    <property type="match status" value="1"/>
</dbReference>
<dbReference type="InterPro" id="IPR029063">
    <property type="entry name" value="SAM-dependent_MTases_sf"/>
</dbReference>
<reference evidence="1 2" key="1">
    <citation type="submission" date="2024-03" db="EMBL/GenBank/DDBJ databases">
        <title>WGS assembly of Saponaria officinalis var. Norfolk2.</title>
        <authorList>
            <person name="Jenkins J."/>
            <person name="Shu S."/>
            <person name="Grimwood J."/>
            <person name="Barry K."/>
            <person name="Goodstein D."/>
            <person name="Schmutz J."/>
            <person name="Leebens-Mack J."/>
            <person name="Osbourn A."/>
        </authorList>
    </citation>
    <scope>NUCLEOTIDE SEQUENCE [LARGE SCALE GENOMIC DNA]</scope>
    <source>
        <strain evidence="2">cv. Norfolk2</strain>
        <strain evidence="1">JIC</strain>
        <tissue evidence="1">Leaf</tissue>
    </source>
</reference>
<organism evidence="1 2">
    <name type="scientific">Saponaria officinalis</name>
    <name type="common">Common soapwort</name>
    <name type="synonym">Lychnis saponaria</name>
    <dbReference type="NCBI Taxonomy" id="3572"/>
    <lineage>
        <taxon>Eukaryota</taxon>
        <taxon>Viridiplantae</taxon>
        <taxon>Streptophyta</taxon>
        <taxon>Embryophyta</taxon>
        <taxon>Tracheophyta</taxon>
        <taxon>Spermatophyta</taxon>
        <taxon>Magnoliopsida</taxon>
        <taxon>eudicotyledons</taxon>
        <taxon>Gunneridae</taxon>
        <taxon>Pentapetalae</taxon>
        <taxon>Caryophyllales</taxon>
        <taxon>Caryophyllaceae</taxon>
        <taxon>Caryophylleae</taxon>
        <taxon>Saponaria</taxon>
    </lineage>
</organism>
<dbReference type="SUPFAM" id="SSF53335">
    <property type="entry name" value="S-adenosyl-L-methionine-dependent methyltransferases"/>
    <property type="match status" value="1"/>
</dbReference>
<dbReference type="PANTHER" id="PTHR37217">
    <property type="entry name" value="EXPRESSED PROTEIN"/>
    <property type="match status" value="1"/>
</dbReference>
<dbReference type="Proteomes" id="UP001443914">
    <property type="component" value="Unassembled WGS sequence"/>
</dbReference>
<evidence type="ECO:0000313" key="2">
    <source>
        <dbReference type="Proteomes" id="UP001443914"/>
    </source>
</evidence>
<dbReference type="AlphaFoldDB" id="A0AAW1GIY2"/>
<name>A0AAW1GIY2_SAPOF</name>
<proteinExistence type="predicted"/>
<protein>
    <submittedName>
        <fullName evidence="1">Uncharacterized protein</fullName>
    </submittedName>
</protein>
<gene>
    <name evidence="1" type="ORF">RND81_14G056800</name>
</gene>
<dbReference type="GO" id="GO:0009507">
    <property type="term" value="C:chloroplast"/>
    <property type="evidence" value="ECO:0007669"/>
    <property type="project" value="TreeGrafter"/>
</dbReference>
<dbReference type="EMBL" id="JBDFQZ010000014">
    <property type="protein sequence ID" value="KAK9664620.1"/>
    <property type="molecule type" value="Genomic_DNA"/>
</dbReference>
<comment type="caution">
    <text evidence="1">The sequence shown here is derived from an EMBL/GenBank/DDBJ whole genome shotgun (WGS) entry which is preliminary data.</text>
</comment>